<dbReference type="EMBL" id="CABFNZ010000001">
    <property type="protein sequence ID" value="VUC68236.1"/>
    <property type="molecule type" value="Genomic_DNA"/>
</dbReference>
<dbReference type="AlphaFoldDB" id="A0A509B1D8"/>
<reference evidence="1" key="1">
    <citation type="submission" date="2019-06" db="EMBL/GenBank/DDBJ databases">
        <authorList>
            <consortium name="Pathogen Informatics"/>
        </authorList>
    </citation>
    <scope>NUCLEOTIDE SEQUENCE</scope>
    <source>
        <strain evidence="1">NCTC6947</strain>
    </source>
</reference>
<protein>
    <submittedName>
        <fullName evidence="1">Uncharacterized protein</fullName>
    </submittedName>
</protein>
<sequence>MWPFTRPQPGTVKLTPLMSYGMPDQTILDAVDGICF</sequence>
<proteinExistence type="predicted"/>
<accession>A0A509B1D8</accession>
<evidence type="ECO:0000313" key="1">
    <source>
        <dbReference type="EMBL" id="VUC68236.1"/>
    </source>
</evidence>
<name>A0A509B1D8_9ENTR</name>
<gene>
    <name evidence="1" type="ORF">NCTC6947_00023</name>
</gene>
<organism evidence="1">
    <name type="scientific">Salmonella sp. NCTC 6947</name>
    <dbReference type="NCBI Taxonomy" id="2583581"/>
    <lineage>
        <taxon>Bacteria</taxon>
        <taxon>Pseudomonadati</taxon>
        <taxon>Pseudomonadota</taxon>
        <taxon>Gammaproteobacteria</taxon>
        <taxon>Enterobacterales</taxon>
        <taxon>Enterobacteriaceae</taxon>
        <taxon>Salmonella</taxon>
    </lineage>
</organism>